<dbReference type="Proteomes" id="UP000634011">
    <property type="component" value="Unassembled WGS sequence"/>
</dbReference>
<organism evidence="1 2">
    <name type="scientific">Undibacterium jejuense</name>
    <dbReference type="NCBI Taxonomy" id="1344949"/>
    <lineage>
        <taxon>Bacteria</taxon>
        <taxon>Pseudomonadati</taxon>
        <taxon>Pseudomonadota</taxon>
        <taxon>Betaproteobacteria</taxon>
        <taxon>Burkholderiales</taxon>
        <taxon>Oxalobacteraceae</taxon>
        <taxon>Undibacterium</taxon>
    </lineage>
</organism>
<keyword evidence="2" id="KW-1185">Reference proteome</keyword>
<proteinExistence type="predicted"/>
<protein>
    <submittedName>
        <fullName evidence="1">Uncharacterized protein</fullName>
    </submittedName>
</protein>
<dbReference type="AlphaFoldDB" id="A0A923HDK4"/>
<comment type="caution">
    <text evidence="1">The sequence shown here is derived from an EMBL/GenBank/DDBJ whole genome shotgun (WGS) entry which is preliminary data.</text>
</comment>
<sequence length="76" mass="8575">MITPTVHTATATATIHHFVEEVHHYDQVVANHIEMGLSLQQDYGTTCAIEYMQGKGVPNQITQQVLIRSLQHLQHI</sequence>
<accession>A0A923HDK4</accession>
<name>A0A923HDK4_9BURK</name>
<dbReference type="RefSeq" id="WP_186911721.1">
    <property type="nucleotide sequence ID" value="NZ_JACOFV010000005.1"/>
</dbReference>
<gene>
    <name evidence="1" type="ORF">H8K32_06740</name>
</gene>
<evidence type="ECO:0000313" key="2">
    <source>
        <dbReference type="Proteomes" id="UP000634011"/>
    </source>
</evidence>
<evidence type="ECO:0000313" key="1">
    <source>
        <dbReference type="EMBL" id="MBC3861789.1"/>
    </source>
</evidence>
<reference evidence="1" key="1">
    <citation type="submission" date="2020-08" db="EMBL/GenBank/DDBJ databases">
        <title>Novel species isolated from subtropical streams in China.</title>
        <authorList>
            <person name="Lu H."/>
        </authorList>
    </citation>
    <scope>NUCLEOTIDE SEQUENCE</scope>
    <source>
        <strain evidence="1">KACC 12607</strain>
    </source>
</reference>
<dbReference type="EMBL" id="JACOFV010000005">
    <property type="protein sequence ID" value="MBC3861789.1"/>
    <property type="molecule type" value="Genomic_DNA"/>
</dbReference>